<dbReference type="InterPro" id="IPR000792">
    <property type="entry name" value="Tscrpt_reg_LuxR_C"/>
</dbReference>
<dbReference type="EMBL" id="UOEQ01000149">
    <property type="protein sequence ID" value="VAW17731.1"/>
    <property type="molecule type" value="Genomic_DNA"/>
</dbReference>
<dbReference type="SUPFAM" id="SSF46894">
    <property type="entry name" value="C-terminal effector domain of the bipartite response regulators"/>
    <property type="match status" value="1"/>
</dbReference>
<gene>
    <name evidence="2" type="ORF">MNBD_ALPHA11-2093</name>
</gene>
<dbReference type="SMART" id="SM00421">
    <property type="entry name" value="HTH_LUXR"/>
    <property type="match status" value="1"/>
</dbReference>
<evidence type="ECO:0000259" key="1">
    <source>
        <dbReference type="PROSITE" id="PS50043"/>
    </source>
</evidence>
<dbReference type="GO" id="GO:0006355">
    <property type="term" value="P:regulation of DNA-templated transcription"/>
    <property type="evidence" value="ECO:0007669"/>
    <property type="project" value="InterPro"/>
</dbReference>
<proteinExistence type="predicted"/>
<feature type="domain" description="HTH luxR-type" evidence="1">
    <location>
        <begin position="1"/>
        <end position="58"/>
    </location>
</feature>
<accession>A0A3B0TGG6</accession>
<evidence type="ECO:0000313" key="2">
    <source>
        <dbReference type="EMBL" id="VAW17731.1"/>
    </source>
</evidence>
<feature type="non-terminal residue" evidence="2">
    <location>
        <position position="1"/>
    </location>
</feature>
<sequence length="60" mass="7137">TDTEIDILSALLQGQSLKIIAYETKRSYNTIRWHVQNILEKCQVKTQKNLLREFYRLIKA</sequence>
<name>A0A3B0TGG6_9ZZZZ</name>
<protein>
    <recommendedName>
        <fullName evidence="1">HTH luxR-type domain-containing protein</fullName>
    </recommendedName>
</protein>
<dbReference type="InterPro" id="IPR036388">
    <property type="entry name" value="WH-like_DNA-bd_sf"/>
</dbReference>
<dbReference type="PROSITE" id="PS50043">
    <property type="entry name" value="HTH_LUXR_2"/>
    <property type="match status" value="1"/>
</dbReference>
<dbReference type="InterPro" id="IPR016032">
    <property type="entry name" value="Sig_transdc_resp-reg_C-effctor"/>
</dbReference>
<organism evidence="2">
    <name type="scientific">hydrothermal vent metagenome</name>
    <dbReference type="NCBI Taxonomy" id="652676"/>
    <lineage>
        <taxon>unclassified sequences</taxon>
        <taxon>metagenomes</taxon>
        <taxon>ecological metagenomes</taxon>
    </lineage>
</organism>
<dbReference type="GO" id="GO:0003677">
    <property type="term" value="F:DNA binding"/>
    <property type="evidence" value="ECO:0007669"/>
    <property type="project" value="InterPro"/>
</dbReference>
<dbReference type="Gene3D" id="1.10.10.10">
    <property type="entry name" value="Winged helix-like DNA-binding domain superfamily/Winged helix DNA-binding domain"/>
    <property type="match status" value="1"/>
</dbReference>
<dbReference type="Pfam" id="PF00196">
    <property type="entry name" value="GerE"/>
    <property type="match status" value="1"/>
</dbReference>
<dbReference type="AlphaFoldDB" id="A0A3B0TGG6"/>
<reference evidence="2" key="1">
    <citation type="submission" date="2018-06" db="EMBL/GenBank/DDBJ databases">
        <authorList>
            <person name="Zhirakovskaya E."/>
        </authorList>
    </citation>
    <scope>NUCLEOTIDE SEQUENCE</scope>
</reference>